<protein>
    <recommendedName>
        <fullName evidence="2">Single-stranded-DNA-specific exonuclease RecJ</fullName>
    </recommendedName>
</protein>
<dbReference type="Gene3D" id="3.90.1640.30">
    <property type="match status" value="1"/>
</dbReference>
<dbReference type="Pfam" id="PF02272">
    <property type="entry name" value="DHHA1"/>
    <property type="match status" value="1"/>
</dbReference>
<dbReference type="SUPFAM" id="SSF64182">
    <property type="entry name" value="DHH phosphoesterases"/>
    <property type="match status" value="1"/>
</dbReference>
<dbReference type="Gene3D" id="3.10.310.30">
    <property type="match status" value="1"/>
</dbReference>
<gene>
    <name evidence="10" type="primary">recJ</name>
    <name evidence="10" type="ORF">Mterra_02980</name>
</gene>
<dbReference type="RefSeq" id="WP_119315949.1">
    <property type="nucleotide sequence ID" value="NZ_QXDL01000152.1"/>
</dbReference>
<reference evidence="10 11" key="1">
    <citation type="submission" date="2018-08" db="EMBL/GenBank/DDBJ databases">
        <title>Meiothermus terrae DSM 26712 genome sequencing project.</title>
        <authorList>
            <person name="Da Costa M.S."/>
            <person name="Albuquerque L."/>
            <person name="Raposo P."/>
            <person name="Froufe H.J.C."/>
            <person name="Barroso C.S."/>
            <person name="Egas C."/>
        </authorList>
    </citation>
    <scope>NUCLEOTIDE SEQUENCE [LARGE SCALE GENOMIC DNA]</scope>
    <source>
        <strain evidence="10 11">DSM 26712</strain>
    </source>
</reference>
<dbReference type="PANTHER" id="PTHR30255:SF2">
    <property type="entry name" value="SINGLE-STRANDED-DNA-SPECIFIC EXONUCLEASE RECJ"/>
    <property type="match status" value="1"/>
</dbReference>
<comment type="caution">
    <text evidence="10">The sequence shown here is derived from an EMBL/GenBank/DDBJ whole genome shotgun (WGS) entry which is preliminary data.</text>
</comment>
<evidence type="ECO:0000256" key="3">
    <source>
        <dbReference type="ARBA" id="ARBA00022722"/>
    </source>
</evidence>
<dbReference type="Pfam" id="PF01368">
    <property type="entry name" value="DHH"/>
    <property type="match status" value="1"/>
</dbReference>
<keyword evidence="5 10" id="KW-0269">Exonuclease</keyword>
<evidence type="ECO:0000259" key="6">
    <source>
        <dbReference type="Pfam" id="PF01368"/>
    </source>
</evidence>
<dbReference type="InterPro" id="IPR051673">
    <property type="entry name" value="SSDNA_exonuclease_RecJ"/>
</dbReference>
<dbReference type="AlphaFoldDB" id="A0A399EDY4"/>
<evidence type="ECO:0000256" key="5">
    <source>
        <dbReference type="ARBA" id="ARBA00022839"/>
    </source>
</evidence>
<dbReference type="InterPro" id="IPR038763">
    <property type="entry name" value="DHH_sf"/>
</dbReference>
<organism evidence="10 11">
    <name type="scientific">Calidithermus terrae</name>
    <dbReference type="NCBI Taxonomy" id="1408545"/>
    <lineage>
        <taxon>Bacteria</taxon>
        <taxon>Thermotogati</taxon>
        <taxon>Deinococcota</taxon>
        <taxon>Deinococci</taxon>
        <taxon>Thermales</taxon>
        <taxon>Thermaceae</taxon>
        <taxon>Calidithermus</taxon>
    </lineage>
</organism>
<accession>A0A399EDY4</accession>
<evidence type="ECO:0000313" key="10">
    <source>
        <dbReference type="EMBL" id="RIH81753.1"/>
    </source>
</evidence>
<keyword evidence="11" id="KW-1185">Reference proteome</keyword>
<evidence type="ECO:0000256" key="4">
    <source>
        <dbReference type="ARBA" id="ARBA00022801"/>
    </source>
</evidence>
<feature type="domain" description="RecJ OB" evidence="8">
    <location>
        <begin position="428"/>
        <end position="521"/>
    </location>
</feature>
<keyword evidence="4 10" id="KW-0378">Hydrolase</keyword>
<dbReference type="OrthoDB" id="9809852at2"/>
<dbReference type="Proteomes" id="UP000265715">
    <property type="component" value="Unassembled WGS sequence"/>
</dbReference>
<feature type="domain" description="DDH" evidence="6">
    <location>
        <begin position="69"/>
        <end position="215"/>
    </location>
</feature>
<dbReference type="Gene3D" id="3.40.50.12810">
    <property type="match status" value="1"/>
</dbReference>
<dbReference type="GO" id="GO:0004527">
    <property type="term" value="F:exonuclease activity"/>
    <property type="evidence" value="ECO:0007669"/>
    <property type="project" value="UniProtKB-KW"/>
</dbReference>
<feature type="domain" description="DHHA1" evidence="7">
    <location>
        <begin position="330"/>
        <end position="415"/>
    </location>
</feature>
<dbReference type="InterPro" id="IPR003156">
    <property type="entry name" value="DHHA1_dom"/>
</dbReference>
<dbReference type="InterPro" id="IPR054598">
    <property type="entry name" value="RecJ_C_thermales"/>
</dbReference>
<dbReference type="Pfam" id="PF17768">
    <property type="entry name" value="RecJ_OB"/>
    <property type="match status" value="1"/>
</dbReference>
<sequence>MIWKFRPWPKSSELEPLLKLGVPPLAAAIFYNRGIRTPQDLDPPLTLLPIRGLDEAAKRVLQALERGERIRVHGDYDADGLTGTAVLLLGLGKLGADVHAFVPHRLEEGYGVLMDRVPEHIDSCDLFITVDCGISNHAELRELTENGVSVLVTDHHSPGPHQPPGLIVHPMLTPELDGQPHPTGSGVAFLLLWKIYEMLGKPAPVEYADLACIGTIADVAPLRGFNRALVRRGLEQLRDTQHLGLKALAADHCKSYTASEVAFRIAPRINAASRLGRAELALELLTTADPLQARPLADALSQLNARRQRIEEEMLERIWPTLDPSAPALVIEDGDGHPGVMGIVASRVLEAFYKPVFIIADGKGSVRSTPGISAVGALRAAADHLKRYGGHAQAAGFAIAKDKVPAFREAICAYAAQFPPPQPVIHLDGALEGEDLEALYAALQLLEPYGEGNPEPLFFLSGKPEGVRTMGEGGKHLSFRLGGLRVVKWKDNGEKLPPGPLDVAACLTHNDWNGSRSLELRALAYRAANQARGWLEPLPFRAALQEVLQSKAPVYVGSEGAKWFAEQGVEVVSPEAAAYWFALPEQPVRVEGVRLALSEKALAALRAKAEAQRLEGLAGQLVFAYQSGQSQLLAETLAVWWENTSLLAHVS</sequence>
<keyword evidence="3" id="KW-0540">Nuclease</keyword>
<evidence type="ECO:0000259" key="9">
    <source>
        <dbReference type="Pfam" id="PF22047"/>
    </source>
</evidence>
<evidence type="ECO:0000259" key="8">
    <source>
        <dbReference type="Pfam" id="PF17768"/>
    </source>
</evidence>
<name>A0A399EDY4_9DEIN</name>
<dbReference type="Pfam" id="PF22047">
    <property type="entry name" value="RecJ_C"/>
    <property type="match status" value="1"/>
</dbReference>
<dbReference type="GO" id="GO:0003676">
    <property type="term" value="F:nucleic acid binding"/>
    <property type="evidence" value="ECO:0007669"/>
    <property type="project" value="InterPro"/>
</dbReference>
<dbReference type="EMBL" id="QXDL01000152">
    <property type="protein sequence ID" value="RIH81753.1"/>
    <property type="molecule type" value="Genomic_DNA"/>
</dbReference>
<evidence type="ECO:0000259" key="7">
    <source>
        <dbReference type="Pfam" id="PF02272"/>
    </source>
</evidence>
<dbReference type="InterPro" id="IPR001667">
    <property type="entry name" value="DDH_dom"/>
</dbReference>
<dbReference type="PANTHER" id="PTHR30255">
    <property type="entry name" value="SINGLE-STRANDED-DNA-SPECIFIC EXONUCLEASE RECJ"/>
    <property type="match status" value="1"/>
</dbReference>
<evidence type="ECO:0000256" key="1">
    <source>
        <dbReference type="ARBA" id="ARBA00005915"/>
    </source>
</evidence>
<evidence type="ECO:0000313" key="11">
    <source>
        <dbReference type="Proteomes" id="UP000265715"/>
    </source>
</evidence>
<evidence type="ECO:0000256" key="2">
    <source>
        <dbReference type="ARBA" id="ARBA00019841"/>
    </source>
</evidence>
<comment type="similarity">
    <text evidence="1">Belongs to the RecJ family.</text>
</comment>
<dbReference type="InterPro" id="IPR041122">
    <property type="entry name" value="RecJ_OB"/>
</dbReference>
<proteinExistence type="inferred from homology"/>
<feature type="domain" description="Single-stranded-DNA-specific exonuclease RecJ C-terminal" evidence="9">
    <location>
        <begin position="534"/>
        <end position="642"/>
    </location>
</feature>